<organism evidence="3 4">
    <name type="scientific">Bullifex porci</name>
    <dbReference type="NCBI Taxonomy" id="2606638"/>
    <lineage>
        <taxon>Bacteria</taxon>
        <taxon>Pseudomonadati</taxon>
        <taxon>Spirochaetota</taxon>
        <taxon>Spirochaetia</taxon>
        <taxon>Spirochaetales</taxon>
        <taxon>Spirochaetaceae</taxon>
        <taxon>Bullifex</taxon>
    </lineage>
</organism>
<feature type="domain" description="AB hydrolase-1" evidence="2">
    <location>
        <begin position="156"/>
        <end position="279"/>
    </location>
</feature>
<keyword evidence="1" id="KW-0732">Signal</keyword>
<reference evidence="3 4" key="1">
    <citation type="submission" date="2019-08" db="EMBL/GenBank/DDBJ databases">
        <title>In-depth cultivation of the pig gut microbiome towards novel bacterial diversity and tailored functional studies.</title>
        <authorList>
            <person name="Wylensek D."/>
            <person name="Hitch T.C.A."/>
            <person name="Clavel T."/>
        </authorList>
    </citation>
    <scope>NUCLEOTIDE SEQUENCE [LARGE SCALE GENOMIC DNA]</scope>
    <source>
        <strain evidence="3 4">NM-380-WT-3C1</strain>
    </source>
</reference>
<evidence type="ECO:0000313" key="4">
    <source>
        <dbReference type="Proteomes" id="UP000460549"/>
    </source>
</evidence>
<dbReference type="Pfam" id="PF00561">
    <property type="entry name" value="Abhydrolase_1"/>
    <property type="match status" value="1"/>
</dbReference>
<dbReference type="RefSeq" id="WP_154425555.1">
    <property type="nucleotide sequence ID" value="NZ_VUNN01000013.1"/>
</dbReference>
<evidence type="ECO:0000256" key="1">
    <source>
        <dbReference type="SAM" id="SignalP"/>
    </source>
</evidence>
<dbReference type="SUPFAM" id="SSF53474">
    <property type="entry name" value="alpha/beta-Hydrolases"/>
    <property type="match status" value="1"/>
</dbReference>
<keyword evidence="4" id="KW-1185">Reference proteome</keyword>
<comment type="caution">
    <text evidence="3">The sequence shown here is derived from an EMBL/GenBank/DDBJ whole genome shotgun (WGS) entry which is preliminary data.</text>
</comment>
<keyword evidence="3" id="KW-0378">Hydrolase</keyword>
<dbReference type="Gene3D" id="3.40.50.1820">
    <property type="entry name" value="alpha/beta hydrolase"/>
    <property type="match status" value="1"/>
</dbReference>
<protein>
    <submittedName>
        <fullName evidence="3">Alpha/beta hydrolase</fullName>
    </submittedName>
</protein>
<dbReference type="InterPro" id="IPR053145">
    <property type="entry name" value="AB_hydrolase_Est10"/>
</dbReference>
<dbReference type="Proteomes" id="UP000460549">
    <property type="component" value="Unassembled WGS sequence"/>
</dbReference>
<name>A0A7X2PCZ7_9SPIO</name>
<evidence type="ECO:0000259" key="2">
    <source>
        <dbReference type="Pfam" id="PF00561"/>
    </source>
</evidence>
<accession>A0A7X2PCZ7</accession>
<dbReference type="AlphaFoldDB" id="A0A7X2PCZ7"/>
<sequence>MKKLLALSIILSLISILYANGMQEAIDKNSDSVYVANSKLGFSIEVAGKDDDFTLSVPSQLLYFLPLEKSDNTLSSKELGITFEGSFPGKVIFNQYSYSEELIFNTVSRNKTKYYERPQEINRPQRVEQELEIILRDGAILSGTLTAKPNTNSNKVVVLISGSGSQDRDSFIANHKIFQVLSDSIITQDIATFRFDDRGVGKSTKPNESFTTYDLADDVREICNELKRLGYEDIILLGHSEGAIIASIIASSDSSIYATILLSPPAISGKEILIDQNRTAYQNIGVDNNTIESILSILSIAYDYLINQDSDSALKYLEMILGPSAKSTIKALETPWYRTFLALNPAEYMNKIHCPTLAILGTNDKQVSYKLNKEPLEDALGKENVLFLEGINHILQYSNSGNTDEYGLIEETVNENILNSIKEFLCTI</sequence>
<dbReference type="InterPro" id="IPR029058">
    <property type="entry name" value="AB_hydrolase_fold"/>
</dbReference>
<feature type="signal peptide" evidence="1">
    <location>
        <begin position="1"/>
        <end position="19"/>
    </location>
</feature>
<dbReference type="PANTHER" id="PTHR43265">
    <property type="entry name" value="ESTERASE ESTD"/>
    <property type="match status" value="1"/>
</dbReference>
<dbReference type="PANTHER" id="PTHR43265:SF1">
    <property type="entry name" value="ESTERASE ESTD"/>
    <property type="match status" value="1"/>
</dbReference>
<dbReference type="InterPro" id="IPR000073">
    <property type="entry name" value="AB_hydrolase_1"/>
</dbReference>
<gene>
    <name evidence="3" type="ORF">FYJ80_07320</name>
</gene>
<dbReference type="EMBL" id="VUNN01000013">
    <property type="protein sequence ID" value="MSU06584.1"/>
    <property type="molecule type" value="Genomic_DNA"/>
</dbReference>
<feature type="chain" id="PRO_5031436468" evidence="1">
    <location>
        <begin position="20"/>
        <end position="428"/>
    </location>
</feature>
<proteinExistence type="predicted"/>
<evidence type="ECO:0000313" key="3">
    <source>
        <dbReference type="EMBL" id="MSU06584.1"/>
    </source>
</evidence>
<dbReference type="GO" id="GO:0052689">
    <property type="term" value="F:carboxylic ester hydrolase activity"/>
    <property type="evidence" value="ECO:0007669"/>
    <property type="project" value="TreeGrafter"/>
</dbReference>